<evidence type="ECO:0000259" key="2">
    <source>
        <dbReference type="Pfam" id="PF13400"/>
    </source>
</evidence>
<feature type="domain" description="Putative Flp pilus-assembly TadG-like N-terminal" evidence="2">
    <location>
        <begin position="21"/>
        <end position="67"/>
    </location>
</feature>
<dbReference type="RefSeq" id="WP_139075352.1">
    <property type="nucleotide sequence ID" value="NZ_VDFU01000003.1"/>
</dbReference>
<keyword evidence="1" id="KW-1133">Transmembrane helix</keyword>
<gene>
    <name evidence="3" type="ORF">FHG66_03730</name>
</gene>
<dbReference type="OrthoDB" id="7522752at2"/>
<keyword evidence="1" id="KW-0812">Transmembrane</keyword>
<dbReference type="InterPro" id="IPR028087">
    <property type="entry name" value="Tad_N"/>
</dbReference>
<reference evidence="3 4" key="1">
    <citation type="submission" date="2019-06" db="EMBL/GenBank/DDBJ databases">
        <title>YIM 131921 draft genome.</title>
        <authorList>
            <person name="Jiang L."/>
        </authorList>
    </citation>
    <scope>NUCLEOTIDE SEQUENCE [LARGE SCALE GENOMIC DNA]</scope>
    <source>
        <strain evidence="3 4">YIM 131921</strain>
    </source>
</reference>
<proteinExistence type="predicted"/>
<dbReference type="InterPro" id="IPR036465">
    <property type="entry name" value="vWFA_dom_sf"/>
</dbReference>
<feature type="transmembrane region" description="Helical" evidence="1">
    <location>
        <begin position="21"/>
        <end position="42"/>
    </location>
</feature>
<keyword evidence="1" id="KW-0472">Membrane</keyword>
<accession>A0A5C4N4Z3</accession>
<dbReference type="Proteomes" id="UP000305887">
    <property type="component" value="Unassembled WGS sequence"/>
</dbReference>
<evidence type="ECO:0000256" key="1">
    <source>
        <dbReference type="SAM" id="Phobius"/>
    </source>
</evidence>
<keyword evidence="4" id="KW-1185">Reference proteome</keyword>
<dbReference type="EMBL" id="VDFU01000003">
    <property type="protein sequence ID" value="TNC51930.1"/>
    <property type="molecule type" value="Genomic_DNA"/>
</dbReference>
<organism evidence="3 4">
    <name type="scientific">Rubellimicrobium rubrum</name>
    <dbReference type="NCBI Taxonomy" id="2585369"/>
    <lineage>
        <taxon>Bacteria</taxon>
        <taxon>Pseudomonadati</taxon>
        <taxon>Pseudomonadota</taxon>
        <taxon>Alphaproteobacteria</taxon>
        <taxon>Rhodobacterales</taxon>
        <taxon>Roseobacteraceae</taxon>
        <taxon>Rubellimicrobium</taxon>
    </lineage>
</organism>
<dbReference type="SUPFAM" id="SSF53300">
    <property type="entry name" value="vWA-like"/>
    <property type="match status" value="1"/>
</dbReference>
<name>A0A5C4N4Z3_9RHOB</name>
<comment type="caution">
    <text evidence="3">The sequence shown here is derived from an EMBL/GenBank/DDBJ whole genome shotgun (WGS) entry which is preliminary data.</text>
</comment>
<dbReference type="Pfam" id="PF13400">
    <property type="entry name" value="Tad"/>
    <property type="match status" value="1"/>
</dbReference>
<evidence type="ECO:0000313" key="3">
    <source>
        <dbReference type="EMBL" id="TNC51930.1"/>
    </source>
</evidence>
<sequence>MRKVRAPGPPFPVRFLRDEDGSMIVFSLFLILAGLIVAGMSIDVMRFEIERSRLQATADRAVLAAANLQQARDPEAVVRDYFEKTGMGDRLEEVQVVQTINQRRVGASTRSRVDSLFMGMLGVPQLTVPTNAAAEESATDIEISLVLDVSYSMQYELRSPTRPTGRIDKLRTAASQFVQTVLENDTQRRISINIVPFNGQVNLGPTLFNRFVNTYPGRIVDRHNGTNSFCLDLPNNAYDQPGLGTGNIPQSGHFDAYSGATTVTPQGLVQAPKPPPNNDTATLAILCRTSPENMVIVGGQSIPALQAAIRNLEAGGYTSINLGMKYGLLFLDPASQGLLNGLVPANRPFFPWRRDNTMKIVVLMTDGENMASYHYSPDFRSLNVNALSPIYEVAGSPSAYYYRDTTRTTDQYWNPTTGTHGTIPSGATQLTWTQAFGKLRVQWIGQQLYARRCGSRTTGSCAFQFGSTSVPVNTAATFRDAITDQPNAATMNTQLSQTCAQARAAGVIVYGIAFDAPAAGQTAIKNCVNPDNLQANNRYYTASNDTIERVFGTIAAQINALRLSR</sequence>
<protein>
    <recommendedName>
        <fullName evidence="2">Putative Flp pilus-assembly TadG-like N-terminal domain-containing protein</fullName>
    </recommendedName>
</protein>
<evidence type="ECO:0000313" key="4">
    <source>
        <dbReference type="Proteomes" id="UP000305887"/>
    </source>
</evidence>
<dbReference type="AlphaFoldDB" id="A0A5C4N4Z3"/>
<dbReference type="Gene3D" id="3.40.50.410">
    <property type="entry name" value="von Willebrand factor, type A domain"/>
    <property type="match status" value="1"/>
</dbReference>